<keyword evidence="2" id="KW-0539">Nucleus</keyword>
<evidence type="ECO:0000259" key="5">
    <source>
        <dbReference type="Pfam" id="PF23726"/>
    </source>
</evidence>
<dbReference type="Proteomes" id="UP001303046">
    <property type="component" value="Unassembled WGS sequence"/>
</dbReference>
<evidence type="ECO:0000259" key="4">
    <source>
        <dbReference type="Pfam" id="PF10433"/>
    </source>
</evidence>
<organism evidence="6 7">
    <name type="scientific">Necator americanus</name>
    <name type="common">Human hookworm</name>
    <dbReference type="NCBI Taxonomy" id="51031"/>
    <lineage>
        <taxon>Eukaryota</taxon>
        <taxon>Metazoa</taxon>
        <taxon>Ecdysozoa</taxon>
        <taxon>Nematoda</taxon>
        <taxon>Chromadorea</taxon>
        <taxon>Rhabditida</taxon>
        <taxon>Rhabditina</taxon>
        <taxon>Rhabditomorpha</taxon>
        <taxon>Strongyloidea</taxon>
        <taxon>Ancylostomatidae</taxon>
        <taxon>Bunostominae</taxon>
        <taxon>Necator</taxon>
    </lineage>
</organism>
<reference evidence="6 7" key="1">
    <citation type="submission" date="2023-08" db="EMBL/GenBank/DDBJ databases">
        <title>A Necator americanus chromosomal reference genome.</title>
        <authorList>
            <person name="Ilik V."/>
            <person name="Petrzelkova K.J."/>
            <person name="Pardy F."/>
            <person name="Fuh T."/>
            <person name="Niatou-Singa F.S."/>
            <person name="Gouil Q."/>
            <person name="Baker L."/>
            <person name="Ritchie M.E."/>
            <person name="Jex A.R."/>
            <person name="Gazzola D."/>
            <person name="Li H."/>
            <person name="Toshio Fujiwara R."/>
            <person name="Zhan B."/>
            <person name="Aroian R.V."/>
            <person name="Pafco B."/>
            <person name="Schwarz E.M."/>
        </authorList>
    </citation>
    <scope>NUCLEOTIDE SEQUENCE [LARGE SCALE GENOMIC DNA]</scope>
    <source>
        <strain evidence="6 7">Aroian</strain>
        <tissue evidence="6">Whole animal</tissue>
    </source>
</reference>
<dbReference type="Pfam" id="PF23726">
    <property type="entry name" value="Beta-prop_RSE1_2nd"/>
    <property type="match status" value="1"/>
</dbReference>
<dbReference type="InterPro" id="IPR058543">
    <property type="entry name" value="Beta-prop_RSE1/DDB1/CPSF1_2nd"/>
</dbReference>
<dbReference type="InterPro" id="IPR015943">
    <property type="entry name" value="WD40/YVTN_repeat-like_dom_sf"/>
</dbReference>
<evidence type="ECO:0000259" key="3">
    <source>
        <dbReference type="Pfam" id="PF03178"/>
    </source>
</evidence>
<evidence type="ECO:0008006" key="8">
    <source>
        <dbReference type="Google" id="ProtNLM"/>
    </source>
</evidence>
<evidence type="ECO:0000313" key="6">
    <source>
        <dbReference type="EMBL" id="KAK6730720.1"/>
    </source>
</evidence>
<dbReference type="InterPro" id="IPR004871">
    <property type="entry name" value="RSE1/DDB1/CPSF1_C"/>
</dbReference>
<dbReference type="PANTHER" id="PTHR10644">
    <property type="entry name" value="DNA REPAIR/RNA PROCESSING CPSF FAMILY"/>
    <property type="match status" value="1"/>
</dbReference>
<proteinExistence type="predicted"/>
<comment type="subcellular location">
    <subcellularLocation>
        <location evidence="1">Nucleus</location>
    </subcellularLocation>
</comment>
<feature type="domain" description="RSE1/DDB1/CPSF1 first beta-propeller" evidence="4">
    <location>
        <begin position="13"/>
        <end position="400"/>
    </location>
</feature>
<gene>
    <name evidence="6" type="primary">Necator_chrI.g3412</name>
    <name evidence="6" type="ORF">RB195_007283</name>
</gene>
<dbReference type="Pfam" id="PF03178">
    <property type="entry name" value="CPSF_A"/>
    <property type="match status" value="1"/>
</dbReference>
<dbReference type="Pfam" id="PF10433">
    <property type="entry name" value="Beta-prop_RSE1_1st"/>
    <property type="match status" value="1"/>
</dbReference>
<sequence length="987" mass="109896">MHLYNLTLQGQTAINQAVHGNFSGTPKAQEICVGRGSTLQLLFCDPTTGKIKVLCSHEVFGIVRSLMPFRLTGGTKDYIAIGSDSGRIVILEYSTEKNSFVRVHQETFGKTGCRRIVPGHYLAVDPKGRAIMIGAVERQKLVYIMNRDAEARLTISSPLEAHKQYTLCYGMVGIDVGFENPTFACLEYDYEDAEHDPTGEALQTTKQTLTFYELDLGLNHVVRKYAEPLDDKATMIIAVPGGNEGPSGVILCCENYLIYKNLGEQPDIRCPIPRRRNDLDDPDRSLMIICAATHKTKLMYFFLLQTEQGDLFKVTLETDEDLVTEMKVKYFDTVPAANAMCILKTGFLFVASEFGDHHLYQIANLGDDPEEPEFSSKMHLDEGETFFYGIRELKSLVPIDRIESLCPLTDAYIGDLAREDAPQIYALVGRGARSTLRVLRNGLEVSEMAVSELPGNPNAVWTVKKNIDDKHDAYIVVSFVNATLVLAIGETVEEANDSGFMATTPTLGCGIIGDDALLQIYPEGIRHIRSDRRVNEWKTPGKRQIVKCAMNRRQVAVALAGGELVYFELDPTGQLNEFTERTSWPHEVLCMSLSEIPEGELRSRFLTVGIADSTVRVISLDPQDTLSPLSMQALPSPPESLLLLETTSEDGKGQSTIHLNIGLQNGCLLRTTVDNVTGDMMDTRTRYLGTRPVRVFRVRSQNKDAVLCTSSRSWLLYHYQNRFHLTPLSYVTLESASSFSSEQCLEGIVAIAENTLRIMAVEKLGASFNHITYPLKFTPRRMIVHPLATSIMIIETDHAAYTTITLDKKRNDMADDIVRLATDMEEVELAKEIADVLRNNRPDETVYGAAKAATGKWASVVRLLNVKSGEVLSLFELPQDEAAKCIALVQFASHQDTLMVLVGCTIAQKLSQVAKSTRGCIYTFLLTAAGDRFELIHRTDTPYPVNAIHDFRGSALVGMSNHLRLYEFGKKKLLAKCENKVEHLNKQ</sequence>
<accession>A0ABR1BXU4</accession>
<dbReference type="Gene3D" id="2.130.10.10">
    <property type="entry name" value="YVTN repeat-like/Quinoprotein amine dehydrogenase"/>
    <property type="match status" value="3"/>
</dbReference>
<evidence type="ECO:0000256" key="2">
    <source>
        <dbReference type="ARBA" id="ARBA00023242"/>
    </source>
</evidence>
<dbReference type="InterPro" id="IPR018846">
    <property type="entry name" value="Beta-prop_RSE1/DDB1/CPSF1_1st"/>
</dbReference>
<feature type="domain" description="RSE1/DDB1/CPSF1 C-terminal" evidence="3">
    <location>
        <begin position="858"/>
        <end position="980"/>
    </location>
</feature>
<comment type="caution">
    <text evidence="6">The sequence shown here is derived from an EMBL/GenBank/DDBJ whole genome shotgun (WGS) entry which is preliminary data.</text>
</comment>
<dbReference type="InterPro" id="IPR050358">
    <property type="entry name" value="RSE1/DDB1/CFT1"/>
</dbReference>
<dbReference type="EMBL" id="JAVFWL010000001">
    <property type="protein sequence ID" value="KAK6730720.1"/>
    <property type="molecule type" value="Genomic_DNA"/>
</dbReference>
<name>A0ABR1BXU4_NECAM</name>
<feature type="domain" description="RSE1/DDB1/CPSF1 second beta-propeller" evidence="5">
    <location>
        <begin position="446"/>
        <end position="760"/>
    </location>
</feature>
<evidence type="ECO:0000313" key="7">
    <source>
        <dbReference type="Proteomes" id="UP001303046"/>
    </source>
</evidence>
<protein>
    <recommendedName>
        <fullName evidence="8">CPSF A subunit region</fullName>
    </recommendedName>
</protein>
<keyword evidence="7" id="KW-1185">Reference proteome</keyword>
<evidence type="ECO:0000256" key="1">
    <source>
        <dbReference type="ARBA" id="ARBA00004123"/>
    </source>
</evidence>